<evidence type="ECO:0000313" key="1">
    <source>
        <dbReference type="EMBL" id="MCP8887483.1"/>
    </source>
</evidence>
<keyword evidence="2" id="KW-1185">Reference proteome</keyword>
<organism evidence="1 2">
    <name type="scientific">Devosia ureilytica</name>
    <dbReference type="NCBI Taxonomy" id="2952754"/>
    <lineage>
        <taxon>Bacteria</taxon>
        <taxon>Pseudomonadati</taxon>
        <taxon>Pseudomonadota</taxon>
        <taxon>Alphaproteobacteria</taxon>
        <taxon>Hyphomicrobiales</taxon>
        <taxon>Devosiaceae</taxon>
        <taxon>Devosia</taxon>
    </lineage>
</organism>
<gene>
    <name evidence="1" type="ORF">NF348_10230</name>
</gene>
<proteinExistence type="predicted"/>
<accession>A0A9Q4FST8</accession>
<name>A0A9Q4FST8_9HYPH</name>
<protein>
    <submittedName>
        <fullName evidence="1">Uncharacterized protein</fullName>
    </submittedName>
</protein>
<sequence length="181" mass="19971">MISEVGFRLAALGDKPPIEENLSVAFDEATRFLSSETSSNASTDGIRLTAPELSEVTSIAQRITELCRSVGGKDVTFFPEFRGLGMLEKCQGDIRVDDTIIEIKYVDRSFRSTDFRQALTYATLANLGGDNGIDRIILYNPLRGTYVDTTLEELIFSSSGRSVEEFEFEFLSVLDGSGVSR</sequence>
<reference evidence="1" key="1">
    <citation type="submission" date="2022-06" db="EMBL/GenBank/DDBJ databases">
        <title>Devosia sp. XJ19-45 genome assembly.</title>
        <authorList>
            <person name="Li B."/>
            <person name="Cai M."/>
            <person name="Nie G."/>
            <person name="Li W."/>
        </authorList>
    </citation>
    <scope>NUCLEOTIDE SEQUENCE</scope>
    <source>
        <strain evidence="1">XJ19-45</strain>
    </source>
</reference>
<dbReference type="EMBL" id="JAMWDU010000003">
    <property type="protein sequence ID" value="MCP8887483.1"/>
    <property type="molecule type" value="Genomic_DNA"/>
</dbReference>
<evidence type="ECO:0000313" key="2">
    <source>
        <dbReference type="Proteomes" id="UP001060275"/>
    </source>
</evidence>
<dbReference type="Proteomes" id="UP001060275">
    <property type="component" value="Unassembled WGS sequence"/>
</dbReference>
<comment type="caution">
    <text evidence="1">The sequence shown here is derived from an EMBL/GenBank/DDBJ whole genome shotgun (WGS) entry which is preliminary data.</text>
</comment>
<dbReference type="AlphaFoldDB" id="A0A9Q4FST8"/>
<dbReference type="RefSeq" id="WP_254674556.1">
    <property type="nucleotide sequence ID" value="NZ_JAMWDU010000003.1"/>
</dbReference>